<keyword evidence="6" id="KW-0274">FAD</keyword>
<evidence type="ECO:0000256" key="7">
    <source>
        <dbReference type="ARBA" id="ARBA00022857"/>
    </source>
</evidence>
<dbReference type="InterPro" id="IPR039261">
    <property type="entry name" value="FNR_nucleotide-bd"/>
</dbReference>
<sequence length="260" mass="29487">MNRKFNPEKVTDVVHWNDTLFSFKTTRSQGLRFRNGEYVIIGLAQKEAKPILRAYSLASANHEDYLEFFSIKVEGGAFTSKLQHLAIGDEVIIGSKPTGTLVIDDLKDGRNLLLIGTGTGLAPFLSIIKDPETYERFEKIILFHGVRYTNELAYHDILTTDLPNHEYLGEMITEQLIYYPCVTREPYKNQGRITDLINSGKLYTDIGIAELDPEFDRIMLCGSPSMLEDTCTMLDEKGFKESPKKGVQGDYVVERAFVEK</sequence>
<comment type="catalytic activity">
    <reaction evidence="10">
        <text>2 reduced [2Fe-2S]-[ferredoxin] + NADP(+) + H(+) = 2 oxidized [2Fe-2S]-[ferredoxin] + NADPH</text>
        <dbReference type="Rhea" id="RHEA:20125"/>
        <dbReference type="Rhea" id="RHEA-COMP:10000"/>
        <dbReference type="Rhea" id="RHEA-COMP:10001"/>
        <dbReference type="ChEBI" id="CHEBI:15378"/>
        <dbReference type="ChEBI" id="CHEBI:33737"/>
        <dbReference type="ChEBI" id="CHEBI:33738"/>
        <dbReference type="ChEBI" id="CHEBI:57783"/>
        <dbReference type="ChEBI" id="CHEBI:58349"/>
        <dbReference type="EC" id="1.18.1.2"/>
    </reaction>
</comment>
<evidence type="ECO:0000256" key="8">
    <source>
        <dbReference type="ARBA" id="ARBA00023002"/>
    </source>
</evidence>
<reference evidence="12 14" key="1">
    <citation type="submission" date="2018-11" db="EMBL/GenBank/DDBJ databases">
        <title>Shewanella sp. M2.</title>
        <authorList>
            <person name="Hwang Y.J."/>
            <person name="Hwang C.Y."/>
        </authorList>
    </citation>
    <scope>NUCLEOTIDE SEQUENCE [LARGE SCALE GENOMIC DNA]</scope>
    <source>
        <strain evidence="12 14">M2</strain>
    </source>
</reference>
<evidence type="ECO:0000256" key="1">
    <source>
        <dbReference type="ARBA" id="ARBA00001974"/>
    </source>
</evidence>
<dbReference type="GO" id="GO:0004324">
    <property type="term" value="F:ferredoxin-NADP+ reductase activity"/>
    <property type="evidence" value="ECO:0007669"/>
    <property type="project" value="UniProtKB-EC"/>
</dbReference>
<feature type="domain" description="FAD-binding FR-type" evidence="11">
    <location>
        <begin position="3"/>
        <end position="104"/>
    </location>
</feature>
<dbReference type="InterPro" id="IPR017927">
    <property type="entry name" value="FAD-bd_FR_type"/>
</dbReference>
<gene>
    <name evidence="13" type="ORF">EGC77_17435</name>
    <name evidence="12" type="ORF">EGC80_16165</name>
</gene>
<evidence type="ECO:0000256" key="10">
    <source>
        <dbReference type="ARBA" id="ARBA00047776"/>
    </source>
</evidence>
<dbReference type="KEGG" id="spsr:EGC80_16165"/>
<comment type="cofactor">
    <cofactor evidence="1">
        <name>FAD</name>
        <dbReference type="ChEBI" id="CHEBI:57692"/>
    </cofactor>
</comment>
<organism evidence="13 15">
    <name type="scientific">Shewanella psychromarinicola</name>
    <dbReference type="NCBI Taxonomy" id="2487742"/>
    <lineage>
        <taxon>Bacteria</taxon>
        <taxon>Pseudomonadati</taxon>
        <taxon>Pseudomonadota</taxon>
        <taxon>Gammaproteobacteria</taxon>
        <taxon>Alteromonadales</taxon>
        <taxon>Shewanellaceae</taxon>
        <taxon>Shewanella</taxon>
    </lineage>
</organism>
<reference evidence="15" key="2">
    <citation type="submission" date="2018-11" db="EMBL/GenBank/DDBJ databases">
        <title>Shewanella sp. R106.</title>
        <authorList>
            <person name="Hwang Y.J."/>
            <person name="Hwang C.Y."/>
        </authorList>
    </citation>
    <scope>NUCLEOTIDE SEQUENCE [LARGE SCALE GENOMIC DNA]</scope>
    <source>
        <strain evidence="15">R106</strain>
    </source>
</reference>
<evidence type="ECO:0000313" key="15">
    <source>
        <dbReference type="Proteomes" id="UP000278855"/>
    </source>
</evidence>
<comment type="similarity">
    <text evidence="2">Belongs to the ferredoxin--NADP reductase type 1 family.</text>
</comment>
<dbReference type="SUPFAM" id="SSF52343">
    <property type="entry name" value="Ferredoxin reductase-like, C-terminal NADP-linked domain"/>
    <property type="match status" value="1"/>
</dbReference>
<keyword evidence="4" id="KW-0285">Flavoprotein</keyword>
<dbReference type="Proteomes" id="UP000273778">
    <property type="component" value="Chromosome"/>
</dbReference>
<dbReference type="Gene3D" id="2.40.30.10">
    <property type="entry name" value="Translation factors"/>
    <property type="match status" value="1"/>
</dbReference>
<evidence type="ECO:0000256" key="5">
    <source>
        <dbReference type="ARBA" id="ARBA00022741"/>
    </source>
</evidence>
<dbReference type="InterPro" id="IPR008333">
    <property type="entry name" value="Cbr1-like_FAD-bd_dom"/>
</dbReference>
<accession>A0A3N4DN75</accession>
<reference evidence="13" key="3">
    <citation type="submission" date="2018-11" db="EMBL/GenBank/DDBJ databases">
        <authorList>
            <person name="Hwang Y.J."/>
            <person name="Hwang C.Y."/>
        </authorList>
    </citation>
    <scope>NUCLEOTIDE SEQUENCE</scope>
    <source>
        <strain evidence="13">R106</strain>
    </source>
</reference>
<dbReference type="CDD" id="cd06195">
    <property type="entry name" value="FNR1"/>
    <property type="match status" value="1"/>
</dbReference>
<dbReference type="GO" id="GO:0000166">
    <property type="term" value="F:nucleotide binding"/>
    <property type="evidence" value="ECO:0007669"/>
    <property type="project" value="UniProtKB-KW"/>
</dbReference>
<dbReference type="EC" id="1.18.1.2" evidence="3"/>
<dbReference type="InterPro" id="IPR001709">
    <property type="entry name" value="Flavoprot_Pyr_Nucl_cyt_Rdtase"/>
</dbReference>
<dbReference type="SUPFAM" id="SSF63380">
    <property type="entry name" value="Riboflavin synthase domain-like"/>
    <property type="match status" value="1"/>
</dbReference>
<evidence type="ECO:0000313" key="13">
    <source>
        <dbReference type="EMBL" id="RPA27355.1"/>
    </source>
</evidence>
<keyword evidence="7" id="KW-0521">NADP</keyword>
<dbReference type="InterPro" id="IPR017938">
    <property type="entry name" value="Riboflavin_synthase-like_b-brl"/>
</dbReference>
<dbReference type="PANTHER" id="PTHR47878:SF1">
    <property type="entry name" value="FLAVODOXIN_FERREDOXIN--NADP REDUCTASE"/>
    <property type="match status" value="1"/>
</dbReference>
<evidence type="ECO:0000259" key="11">
    <source>
        <dbReference type="PROSITE" id="PS51384"/>
    </source>
</evidence>
<keyword evidence="8" id="KW-0560">Oxidoreductase</keyword>
<dbReference type="EMBL" id="RKKB01000013">
    <property type="protein sequence ID" value="RPA27355.1"/>
    <property type="molecule type" value="Genomic_DNA"/>
</dbReference>
<dbReference type="Pfam" id="PF00970">
    <property type="entry name" value="FAD_binding_6"/>
    <property type="match status" value="1"/>
</dbReference>
<dbReference type="RefSeq" id="WP_101031478.1">
    <property type="nucleotide sequence ID" value="NZ_CP034073.1"/>
</dbReference>
<evidence type="ECO:0000256" key="3">
    <source>
        <dbReference type="ARBA" id="ARBA00013223"/>
    </source>
</evidence>
<dbReference type="OrthoDB" id="9784483at2"/>
<proteinExistence type="inferred from homology"/>
<dbReference type="GO" id="GO:0042167">
    <property type="term" value="P:heme catabolic process"/>
    <property type="evidence" value="ECO:0007669"/>
    <property type="project" value="TreeGrafter"/>
</dbReference>
<evidence type="ECO:0000256" key="4">
    <source>
        <dbReference type="ARBA" id="ARBA00022630"/>
    </source>
</evidence>
<evidence type="ECO:0000313" key="14">
    <source>
        <dbReference type="Proteomes" id="UP000273778"/>
    </source>
</evidence>
<keyword evidence="5" id="KW-0547">Nucleotide-binding</keyword>
<evidence type="ECO:0000313" key="12">
    <source>
        <dbReference type="EMBL" id="AZG36258.1"/>
    </source>
</evidence>
<dbReference type="Pfam" id="PF00175">
    <property type="entry name" value="NAD_binding_1"/>
    <property type="match status" value="1"/>
</dbReference>
<evidence type="ECO:0000256" key="2">
    <source>
        <dbReference type="ARBA" id="ARBA00008312"/>
    </source>
</evidence>
<name>A0A3N4DN75_9GAMM</name>
<dbReference type="FunFam" id="3.40.50.80:FF:000002">
    <property type="entry name" value="Ferredoxin--NADP reductase"/>
    <property type="match status" value="1"/>
</dbReference>
<comment type="cofactor">
    <cofactor evidence="9">
        <name>[2Fe-2S] cluster</name>
        <dbReference type="ChEBI" id="CHEBI:190135"/>
    </cofactor>
</comment>
<dbReference type="EMBL" id="CP034073">
    <property type="protein sequence ID" value="AZG36258.1"/>
    <property type="molecule type" value="Genomic_DNA"/>
</dbReference>
<dbReference type="AlphaFoldDB" id="A0A3N4DN75"/>
<dbReference type="Gene3D" id="3.40.50.80">
    <property type="entry name" value="Nucleotide-binding domain of ferredoxin-NADP reductase (FNR) module"/>
    <property type="match status" value="1"/>
</dbReference>
<evidence type="ECO:0000256" key="6">
    <source>
        <dbReference type="ARBA" id="ARBA00022827"/>
    </source>
</evidence>
<keyword evidence="14" id="KW-1185">Reference proteome</keyword>
<dbReference type="InterPro" id="IPR051930">
    <property type="entry name" value="FNR_type-1"/>
</dbReference>
<dbReference type="PROSITE" id="PS51384">
    <property type="entry name" value="FAD_FR"/>
    <property type="match status" value="1"/>
</dbReference>
<dbReference type="PANTHER" id="PTHR47878">
    <property type="entry name" value="OXIDOREDUCTASE FAD/NAD(P)-BINDING DOMAIN PROTEIN"/>
    <property type="match status" value="1"/>
</dbReference>
<dbReference type="InterPro" id="IPR033892">
    <property type="entry name" value="FNR_bac"/>
</dbReference>
<protein>
    <recommendedName>
        <fullName evidence="3">ferredoxin--NADP(+) reductase</fullName>
        <ecNumber evidence="3">1.18.1.2</ecNumber>
    </recommendedName>
</protein>
<evidence type="ECO:0000256" key="9">
    <source>
        <dbReference type="ARBA" id="ARBA00034078"/>
    </source>
</evidence>
<dbReference type="GO" id="GO:0034599">
    <property type="term" value="P:cellular response to oxidative stress"/>
    <property type="evidence" value="ECO:0007669"/>
    <property type="project" value="TreeGrafter"/>
</dbReference>
<dbReference type="InterPro" id="IPR001433">
    <property type="entry name" value="OxRdtase_FAD/NAD-bd"/>
</dbReference>
<dbReference type="Proteomes" id="UP000278855">
    <property type="component" value="Unassembled WGS sequence"/>
</dbReference>
<dbReference type="PRINTS" id="PR00371">
    <property type="entry name" value="FPNCR"/>
</dbReference>